<dbReference type="GO" id="GO:0004057">
    <property type="term" value="F:arginyl-tRNA--protein transferase activity"/>
    <property type="evidence" value="ECO:0007669"/>
    <property type="project" value="InterPro"/>
</dbReference>
<dbReference type="NCBIfam" id="NF002346">
    <property type="entry name" value="PRK01305.2-3"/>
    <property type="match status" value="1"/>
</dbReference>
<keyword evidence="8" id="KW-1185">Reference proteome</keyword>
<evidence type="ECO:0000259" key="5">
    <source>
        <dbReference type="Pfam" id="PF04376"/>
    </source>
</evidence>
<dbReference type="HAMAP" id="MF_00689">
    <property type="entry name" value="Bpt"/>
    <property type="match status" value="1"/>
</dbReference>
<dbReference type="InterPro" id="IPR017138">
    <property type="entry name" value="Asp_Glu_LeuTrfase"/>
</dbReference>
<comment type="similarity">
    <text evidence="4">Belongs to the R-transferase family. Bpt subfamily.</text>
</comment>
<dbReference type="SUPFAM" id="SSF55729">
    <property type="entry name" value="Acyl-CoA N-acyltransferases (Nat)"/>
    <property type="match status" value="1"/>
</dbReference>
<comment type="catalytic activity">
    <reaction evidence="4">
        <text>N-terminal L-glutamyl-[protein] + L-leucyl-tRNA(Leu) = N-terminal L-leucyl-L-glutamyl-[protein] + tRNA(Leu) + H(+)</text>
        <dbReference type="Rhea" id="RHEA:50412"/>
        <dbReference type="Rhea" id="RHEA-COMP:9613"/>
        <dbReference type="Rhea" id="RHEA-COMP:9622"/>
        <dbReference type="Rhea" id="RHEA-COMP:12664"/>
        <dbReference type="Rhea" id="RHEA-COMP:12668"/>
        <dbReference type="ChEBI" id="CHEBI:15378"/>
        <dbReference type="ChEBI" id="CHEBI:64721"/>
        <dbReference type="ChEBI" id="CHEBI:78442"/>
        <dbReference type="ChEBI" id="CHEBI:78494"/>
        <dbReference type="ChEBI" id="CHEBI:133041"/>
        <dbReference type="EC" id="2.3.2.29"/>
    </reaction>
</comment>
<dbReference type="InterPro" id="IPR007471">
    <property type="entry name" value="N-end_Aminoacyl_Trfase_N"/>
</dbReference>
<dbReference type="RefSeq" id="WP_162667826.1">
    <property type="nucleotide sequence ID" value="NZ_LR593886.1"/>
</dbReference>
<dbReference type="GO" id="GO:0071596">
    <property type="term" value="P:ubiquitin-dependent protein catabolic process via the N-end rule pathway"/>
    <property type="evidence" value="ECO:0007669"/>
    <property type="project" value="InterPro"/>
</dbReference>
<dbReference type="PIRSF" id="PIRSF037208">
    <property type="entry name" value="ATE_pro_prd"/>
    <property type="match status" value="1"/>
</dbReference>
<evidence type="ECO:0000256" key="4">
    <source>
        <dbReference type="HAMAP-Rule" id="MF_00689"/>
    </source>
</evidence>
<dbReference type="Pfam" id="PF04376">
    <property type="entry name" value="ATE_N"/>
    <property type="match status" value="1"/>
</dbReference>
<keyword evidence="2 4" id="KW-0808">Transferase</keyword>
<dbReference type="InterPro" id="IPR016181">
    <property type="entry name" value="Acyl_CoA_acyltransferase"/>
</dbReference>
<evidence type="ECO:0000256" key="2">
    <source>
        <dbReference type="ARBA" id="ARBA00022679"/>
    </source>
</evidence>
<gene>
    <name evidence="4" type="primary">bpt</name>
    <name evidence="7" type="ORF">SOIL9_46780</name>
</gene>
<dbReference type="EC" id="2.3.2.29" evidence="4"/>
<dbReference type="KEGG" id="gms:SOIL9_46780"/>
<sequence length="238" mass="27413">MESLFVFTSPPSTCSYLPDQQWSLTYQMVSRLTPLEYQERLKAGWRRFGFSLFRPTCPACTACRSLRVPVATFKPDRSQRRCLAANDGDVKLVIGLPEVTDEKLDLYDRFHSYQHEHVGWSDHGPKDASDFAESFVDNPFVTQEWCYYLGEKLVGVGYVDNFPEGLSAIYFFHDPAERNRSLGTFNVLSIIRAAAQWNLPHVYLGYFVEGCRSLEYKARFRPNEALSTEGEWEAFREG</sequence>
<evidence type="ECO:0000256" key="1">
    <source>
        <dbReference type="ARBA" id="ARBA00022490"/>
    </source>
</evidence>
<dbReference type="Proteomes" id="UP000464178">
    <property type="component" value="Chromosome"/>
</dbReference>
<evidence type="ECO:0000259" key="6">
    <source>
        <dbReference type="Pfam" id="PF04377"/>
    </source>
</evidence>
<reference evidence="7 8" key="1">
    <citation type="submission" date="2019-05" db="EMBL/GenBank/DDBJ databases">
        <authorList>
            <consortium name="Science for Life Laboratories"/>
        </authorList>
    </citation>
    <scope>NUCLEOTIDE SEQUENCE [LARGE SCALE GENOMIC DNA]</scope>
    <source>
        <strain evidence="7">Soil9</strain>
    </source>
</reference>
<dbReference type="InterPro" id="IPR030700">
    <property type="entry name" value="N-end_Aminoacyl_Trfase"/>
</dbReference>
<dbReference type="PANTHER" id="PTHR21367">
    <property type="entry name" value="ARGININE-TRNA-PROTEIN TRANSFERASE 1"/>
    <property type="match status" value="1"/>
</dbReference>
<proteinExistence type="inferred from homology"/>
<dbReference type="Pfam" id="PF04377">
    <property type="entry name" value="ATE_C"/>
    <property type="match status" value="1"/>
</dbReference>
<dbReference type="GO" id="GO:0008914">
    <property type="term" value="F:leucyl-tRNA--protein transferase activity"/>
    <property type="evidence" value="ECO:0007669"/>
    <property type="project" value="UniProtKB-UniRule"/>
</dbReference>
<comment type="function">
    <text evidence="4">Functions in the N-end rule pathway of protein degradation where it conjugates Leu from its aminoacyl-tRNA to the N-termini of proteins containing an N-terminal aspartate or glutamate.</text>
</comment>
<dbReference type="AlphaFoldDB" id="A0A6P2CXC2"/>
<feature type="domain" description="N-end rule aminoacyl transferase C-terminal" evidence="6">
    <location>
        <begin position="102"/>
        <end position="226"/>
    </location>
</feature>
<organism evidence="7 8">
    <name type="scientific">Gemmata massiliana</name>
    <dbReference type="NCBI Taxonomy" id="1210884"/>
    <lineage>
        <taxon>Bacteria</taxon>
        <taxon>Pseudomonadati</taxon>
        <taxon>Planctomycetota</taxon>
        <taxon>Planctomycetia</taxon>
        <taxon>Gemmatales</taxon>
        <taxon>Gemmataceae</taxon>
        <taxon>Gemmata</taxon>
    </lineage>
</organism>
<feature type="domain" description="N-end aminoacyl transferase N-terminal" evidence="5">
    <location>
        <begin position="12"/>
        <end position="81"/>
    </location>
</feature>
<evidence type="ECO:0000256" key="3">
    <source>
        <dbReference type="ARBA" id="ARBA00023315"/>
    </source>
</evidence>
<name>A0A6P2CXC2_9BACT</name>
<comment type="subcellular location">
    <subcellularLocation>
        <location evidence="4">Cytoplasm</location>
    </subcellularLocation>
</comment>
<protein>
    <recommendedName>
        <fullName evidence="4">Aspartate/glutamate leucyltransferase</fullName>
        <ecNumber evidence="4">2.3.2.29</ecNumber>
    </recommendedName>
</protein>
<accession>A0A6P2CXC2</accession>
<dbReference type="GO" id="GO:0005737">
    <property type="term" value="C:cytoplasm"/>
    <property type="evidence" value="ECO:0007669"/>
    <property type="project" value="UniProtKB-SubCell"/>
</dbReference>
<dbReference type="InterPro" id="IPR007472">
    <property type="entry name" value="N-end_Aminoacyl_Trfase_C"/>
</dbReference>
<keyword evidence="3 4" id="KW-0012">Acyltransferase</keyword>
<comment type="catalytic activity">
    <reaction evidence="4">
        <text>N-terminal L-aspartyl-[protein] + L-leucyl-tRNA(Leu) = N-terminal L-leucyl-L-aspartyl-[protein] + tRNA(Leu) + H(+)</text>
        <dbReference type="Rhea" id="RHEA:50420"/>
        <dbReference type="Rhea" id="RHEA-COMP:9613"/>
        <dbReference type="Rhea" id="RHEA-COMP:9622"/>
        <dbReference type="Rhea" id="RHEA-COMP:12669"/>
        <dbReference type="Rhea" id="RHEA-COMP:12674"/>
        <dbReference type="ChEBI" id="CHEBI:15378"/>
        <dbReference type="ChEBI" id="CHEBI:64720"/>
        <dbReference type="ChEBI" id="CHEBI:78442"/>
        <dbReference type="ChEBI" id="CHEBI:78494"/>
        <dbReference type="ChEBI" id="CHEBI:133042"/>
        <dbReference type="EC" id="2.3.2.29"/>
    </reaction>
</comment>
<evidence type="ECO:0000313" key="7">
    <source>
        <dbReference type="EMBL" id="VTR93036.1"/>
    </source>
</evidence>
<keyword evidence="1 4" id="KW-0963">Cytoplasm</keyword>
<evidence type="ECO:0000313" key="8">
    <source>
        <dbReference type="Proteomes" id="UP000464178"/>
    </source>
</evidence>
<dbReference type="EMBL" id="LR593886">
    <property type="protein sequence ID" value="VTR93036.1"/>
    <property type="molecule type" value="Genomic_DNA"/>
</dbReference>
<dbReference type="PANTHER" id="PTHR21367:SF1">
    <property type="entry name" value="ARGINYL-TRNA--PROTEIN TRANSFERASE 1"/>
    <property type="match status" value="1"/>
</dbReference>